<organism evidence="1">
    <name type="scientific">marine sediment metagenome</name>
    <dbReference type="NCBI Taxonomy" id="412755"/>
    <lineage>
        <taxon>unclassified sequences</taxon>
        <taxon>metagenomes</taxon>
        <taxon>ecological metagenomes</taxon>
    </lineage>
</organism>
<proteinExistence type="predicted"/>
<feature type="non-terminal residue" evidence="1">
    <location>
        <position position="1"/>
    </location>
</feature>
<dbReference type="AlphaFoldDB" id="X1CY43"/>
<reference evidence="1" key="1">
    <citation type="journal article" date="2014" name="Front. Microbiol.">
        <title>High frequency of phylogenetically diverse reductive dehalogenase-homologous genes in deep subseafloor sedimentary metagenomes.</title>
        <authorList>
            <person name="Kawai M."/>
            <person name="Futagami T."/>
            <person name="Toyoda A."/>
            <person name="Takaki Y."/>
            <person name="Nishi S."/>
            <person name="Hori S."/>
            <person name="Arai W."/>
            <person name="Tsubouchi T."/>
            <person name="Morono Y."/>
            <person name="Uchiyama I."/>
            <person name="Ito T."/>
            <person name="Fujiyama A."/>
            <person name="Inagaki F."/>
            <person name="Takami H."/>
        </authorList>
    </citation>
    <scope>NUCLEOTIDE SEQUENCE</scope>
    <source>
        <strain evidence="1">Expedition CK06-06</strain>
    </source>
</reference>
<accession>X1CY43</accession>
<protein>
    <submittedName>
        <fullName evidence="1">Uncharacterized protein</fullName>
    </submittedName>
</protein>
<gene>
    <name evidence="1" type="ORF">S01H4_22794</name>
</gene>
<evidence type="ECO:0000313" key="1">
    <source>
        <dbReference type="EMBL" id="GAG89151.1"/>
    </source>
</evidence>
<name>X1CY43_9ZZZZ</name>
<dbReference type="EMBL" id="BART01010498">
    <property type="protein sequence ID" value="GAG89151.1"/>
    <property type="molecule type" value="Genomic_DNA"/>
</dbReference>
<comment type="caution">
    <text evidence="1">The sequence shown here is derived from an EMBL/GenBank/DDBJ whole genome shotgun (WGS) entry which is preliminary data.</text>
</comment>
<sequence>YQKWLAEDGNAPDPEFTQEELDAIALKEQITDLKTQLRSHDIWLFRFILELFQIGKDKGLWVNADASPDLLAKGAAWKQKLDDLDLLEP</sequence>